<sequence length="555" mass="62409">MAGSFQLSRRQSLTLGAGFLGYLTRAALAPRQAVAADVPVAAGGNASSSQRQVIVGLSQEPTVFHPLLPHIEVDDGVLMNLFSPLWRINAKGAFIPDLVTVIPSLENGDISPDGRSWRIRLRGDALWHDGQPVTAGDVLFTLQTLRDPAFPAYTRSGFDLIDHVEQTGPLELSWHMREPYAPFHAVLASAMIVPSHLLKGKTDVSAFSRAPVGSGPFRWGERIPSEEIRLKANPHYHLPKAEIEDAIIRYIPDLTVMFTQFETGEIDYLGMQGILPDRYPQARTLQHRTIIQAPQPFVEGLAFNMGRPCFQDLAVRQAIYEAIDKETMLKTLFQGIEIPTESFLPAESPFFDPNLPPHRFDPDAAAEKLERAGWRKNRDGVRSRNGLRLEFTNATTSSNALRTQAQEIIQQYLSDIGIIMRIEDRPAAVMWGRYWVHSEFDSALVSVDYMTGSDPDASSFFMSTASPAKGGRGQNVFQYANPEVDRLFQEGNRTFDRTARIRCYRRIQQILRNDLPMLPFYQINNIEGIKDTLAGYESNVNVRSNLWNLSEWHWT</sequence>
<dbReference type="GO" id="GO:0043190">
    <property type="term" value="C:ATP-binding cassette (ABC) transporter complex"/>
    <property type="evidence" value="ECO:0007669"/>
    <property type="project" value="InterPro"/>
</dbReference>
<dbReference type="PIRSF" id="PIRSF002741">
    <property type="entry name" value="MppA"/>
    <property type="match status" value="1"/>
</dbReference>
<evidence type="ECO:0000313" key="5">
    <source>
        <dbReference type="EMBL" id="KXV47864.1"/>
    </source>
</evidence>
<dbReference type="AlphaFoldDB" id="A0A149TIL9"/>
<dbReference type="EMBL" id="LHZR01000107">
    <property type="protein sequence ID" value="KXV47864.1"/>
    <property type="molecule type" value="Genomic_DNA"/>
</dbReference>
<dbReference type="Gene3D" id="3.10.105.10">
    <property type="entry name" value="Dipeptide-binding Protein, Domain 3"/>
    <property type="match status" value="1"/>
</dbReference>
<evidence type="ECO:0000313" key="6">
    <source>
        <dbReference type="Proteomes" id="UP000075636"/>
    </source>
</evidence>
<dbReference type="PATRIC" id="fig|318683.6.peg.654"/>
<proteinExistence type="inferred from homology"/>
<dbReference type="InterPro" id="IPR000914">
    <property type="entry name" value="SBP_5_dom"/>
</dbReference>
<reference evidence="5 6" key="1">
    <citation type="submission" date="2015-06" db="EMBL/GenBank/DDBJ databases">
        <title>Improved classification and identification of acetic acid bacteria using matrix-assisted laser desorption/ionization time-of-flight mass spectrometry; Gluconobacter nephelii and Gluconobacter uchimurae are later heterotypic synonyms of Gluconobacter japonicus and Gluconobacter oxydans, respectively.</title>
        <authorList>
            <person name="Li L."/>
            <person name="Cleenwerck I."/>
            <person name="De Vuyst L."/>
            <person name="Vandamme P."/>
        </authorList>
    </citation>
    <scope>NUCLEOTIDE SEQUENCE [LARGE SCALE GENOMIC DNA]</scope>
    <source>
        <strain evidence="5 6">LMG 1768</strain>
    </source>
</reference>
<protein>
    <recommendedName>
        <fullName evidence="4">Solute-binding protein family 5 domain-containing protein</fullName>
    </recommendedName>
</protein>
<dbReference type="CDD" id="cd08513">
    <property type="entry name" value="PBP2_thermophilic_Hb8_like"/>
    <property type="match status" value="1"/>
</dbReference>
<dbReference type="Gene3D" id="3.40.190.10">
    <property type="entry name" value="Periplasmic binding protein-like II"/>
    <property type="match status" value="1"/>
</dbReference>
<dbReference type="SUPFAM" id="SSF53850">
    <property type="entry name" value="Periplasmic binding protein-like II"/>
    <property type="match status" value="1"/>
</dbReference>
<evidence type="ECO:0000256" key="2">
    <source>
        <dbReference type="ARBA" id="ARBA00005695"/>
    </source>
</evidence>
<gene>
    <name evidence="5" type="ORF">AD945_09275</name>
</gene>
<dbReference type="GO" id="GO:0030288">
    <property type="term" value="C:outer membrane-bounded periplasmic space"/>
    <property type="evidence" value="ECO:0007669"/>
    <property type="project" value="UniProtKB-ARBA"/>
</dbReference>
<comment type="similarity">
    <text evidence="2">Belongs to the bacterial solute-binding protein 5 family.</text>
</comment>
<comment type="subcellular location">
    <subcellularLocation>
        <location evidence="1">Periplasm</location>
    </subcellularLocation>
</comment>
<dbReference type="PANTHER" id="PTHR30290">
    <property type="entry name" value="PERIPLASMIC BINDING COMPONENT OF ABC TRANSPORTER"/>
    <property type="match status" value="1"/>
</dbReference>
<dbReference type="InterPro" id="IPR039424">
    <property type="entry name" value="SBP_5"/>
</dbReference>
<dbReference type="Gene3D" id="3.90.76.10">
    <property type="entry name" value="Dipeptide-binding Protein, Domain 1"/>
    <property type="match status" value="1"/>
</dbReference>
<evidence type="ECO:0000259" key="4">
    <source>
        <dbReference type="Pfam" id="PF00496"/>
    </source>
</evidence>
<evidence type="ECO:0000256" key="1">
    <source>
        <dbReference type="ARBA" id="ARBA00004418"/>
    </source>
</evidence>
<dbReference type="Proteomes" id="UP000075636">
    <property type="component" value="Unassembled WGS sequence"/>
</dbReference>
<dbReference type="STRING" id="318683.A0U94_00300"/>
<dbReference type="RefSeq" id="WP_062108284.1">
    <property type="nucleotide sequence ID" value="NZ_LHZR01000107.1"/>
</dbReference>
<keyword evidence="3" id="KW-0732">Signal</keyword>
<comment type="caution">
    <text evidence="5">The sequence shown here is derived from an EMBL/GenBank/DDBJ whole genome shotgun (WGS) entry which is preliminary data.</text>
</comment>
<name>A0A149TIL9_9PROT</name>
<dbReference type="PANTHER" id="PTHR30290:SF38">
    <property type="entry name" value="D,D-DIPEPTIDE-BINDING PERIPLASMIC PROTEIN DDPA-RELATED"/>
    <property type="match status" value="1"/>
</dbReference>
<evidence type="ECO:0000256" key="3">
    <source>
        <dbReference type="ARBA" id="ARBA00022729"/>
    </source>
</evidence>
<dbReference type="GO" id="GO:1904680">
    <property type="term" value="F:peptide transmembrane transporter activity"/>
    <property type="evidence" value="ECO:0007669"/>
    <property type="project" value="TreeGrafter"/>
</dbReference>
<dbReference type="GO" id="GO:0015833">
    <property type="term" value="P:peptide transport"/>
    <property type="evidence" value="ECO:0007669"/>
    <property type="project" value="TreeGrafter"/>
</dbReference>
<organism evidence="5 6">
    <name type="scientific">Gluconobacter albidus</name>
    <dbReference type="NCBI Taxonomy" id="318683"/>
    <lineage>
        <taxon>Bacteria</taxon>
        <taxon>Pseudomonadati</taxon>
        <taxon>Pseudomonadota</taxon>
        <taxon>Alphaproteobacteria</taxon>
        <taxon>Acetobacterales</taxon>
        <taxon>Acetobacteraceae</taxon>
        <taxon>Gluconobacter</taxon>
    </lineage>
</organism>
<feature type="domain" description="Solute-binding protein family 5" evidence="4">
    <location>
        <begin position="106"/>
        <end position="469"/>
    </location>
</feature>
<accession>A0A149TIL9</accession>
<dbReference type="OrthoDB" id="9803988at2"/>
<dbReference type="InterPro" id="IPR030678">
    <property type="entry name" value="Peptide/Ni-bd"/>
</dbReference>
<dbReference type="Pfam" id="PF00496">
    <property type="entry name" value="SBP_bac_5"/>
    <property type="match status" value="1"/>
</dbReference>